<evidence type="ECO:0000313" key="4">
    <source>
        <dbReference type="Proteomes" id="UP000199649"/>
    </source>
</evidence>
<evidence type="ECO:0000256" key="1">
    <source>
        <dbReference type="PROSITE-ProRule" id="PRU00409"/>
    </source>
</evidence>
<dbReference type="InterPro" id="IPR003806">
    <property type="entry name" value="ATP-grasp_PylC-type"/>
</dbReference>
<feature type="domain" description="ATP-grasp" evidence="2">
    <location>
        <begin position="137"/>
        <end position="329"/>
    </location>
</feature>
<dbReference type="Pfam" id="PF21360">
    <property type="entry name" value="PylC-like_N"/>
    <property type="match status" value="1"/>
</dbReference>
<sequence>MVTELNRQTSTPGAAGVPGRATATVLLCSAGRRPYLVRWFREALERNGVAGRVVVADADPYAPAAASADRFIRSPRISEPGYEHWLRAVVVEHEVDLALSINDFELSLWSELEPVPPALLVLGRDEQRIVEDKWAMASAAAAVGIDVPATWLGSALLSGEAQGEGERFVVKSRFGSGSAGLRFAEARDLRDAVAAAAAEVLDRRGQRVLEGDDPAAQIVVQQRIDGVEYGVDVLGDFERRYAGCLARRKLAMRHGETERAVSAEAEPFGALTRQLASLTRHRGVIDSDVILDPTGRAWLIDVNPRFGGGYPFSHLAGADAPSAIVAWALGLPVDAGWLRSRPGVVSAKAVDVVRSEAAAT</sequence>
<dbReference type="PROSITE" id="PS50975">
    <property type="entry name" value="ATP_GRASP"/>
    <property type="match status" value="1"/>
</dbReference>
<dbReference type="InterPro" id="IPR011761">
    <property type="entry name" value="ATP-grasp"/>
</dbReference>
<dbReference type="Gene3D" id="3.30.470.20">
    <property type="entry name" value="ATP-grasp fold, B domain"/>
    <property type="match status" value="1"/>
</dbReference>
<dbReference type="AlphaFoldDB" id="A0A1H1RH28"/>
<dbReference type="Proteomes" id="UP000199649">
    <property type="component" value="Chromosome I"/>
</dbReference>
<name>A0A1H1RH28_9MICO</name>
<dbReference type="GO" id="GO:0005524">
    <property type="term" value="F:ATP binding"/>
    <property type="evidence" value="ECO:0007669"/>
    <property type="project" value="UniProtKB-UniRule"/>
</dbReference>
<organism evidence="3 4">
    <name type="scientific">Agrococcus carbonis</name>
    <dbReference type="NCBI Taxonomy" id="684552"/>
    <lineage>
        <taxon>Bacteria</taxon>
        <taxon>Bacillati</taxon>
        <taxon>Actinomycetota</taxon>
        <taxon>Actinomycetes</taxon>
        <taxon>Micrococcales</taxon>
        <taxon>Microbacteriaceae</taxon>
        <taxon>Agrococcus</taxon>
    </lineage>
</organism>
<protein>
    <submittedName>
        <fullName evidence="3">Carbamoyl-phosphate synthase large subunit</fullName>
    </submittedName>
</protein>
<dbReference type="Gene3D" id="3.40.50.20">
    <property type="match status" value="1"/>
</dbReference>
<keyword evidence="1" id="KW-0067">ATP-binding</keyword>
<dbReference type="RefSeq" id="WP_092666973.1">
    <property type="nucleotide sequence ID" value="NZ_LT629734.1"/>
</dbReference>
<reference evidence="4" key="1">
    <citation type="submission" date="2016-10" db="EMBL/GenBank/DDBJ databases">
        <authorList>
            <person name="Varghese N."/>
            <person name="Submissions S."/>
        </authorList>
    </citation>
    <scope>NUCLEOTIDE SEQUENCE [LARGE SCALE GENOMIC DNA]</scope>
    <source>
        <strain evidence="4">DSM 22965</strain>
    </source>
</reference>
<dbReference type="InterPro" id="IPR048764">
    <property type="entry name" value="PylC_N"/>
</dbReference>
<keyword evidence="1" id="KW-0547">Nucleotide-binding</keyword>
<evidence type="ECO:0000313" key="3">
    <source>
        <dbReference type="EMBL" id="SDS35002.1"/>
    </source>
</evidence>
<keyword evidence="4" id="KW-1185">Reference proteome</keyword>
<dbReference type="Pfam" id="PF02655">
    <property type="entry name" value="ATP-grasp_3"/>
    <property type="match status" value="1"/>
</dbReference>
<proteinExistence type="predicted"/>
<gene>
    <name evidence="3" type="ORF">SAMN04489719_2118</name>
</gene>
<accession>A0A1H1RH28</accession>
<dbReference type="GO" id="GO:0046872">
    <property type="term" value="F:metal ion binding"/>
    <property type="evidence" value="ECO:0007669"/>
    <property type="project" value="InterPro"/>
</dbReference>
<dbReference type="EMBL" id="LT629734">
    <property type="protein sequence ID" value="SDS35002.1"/>
    <property type="molecule type" value="Genomic_DNA"/>
</dbReference>
<dbReference type="SUPFAM" id="SSF56059">
    <property type="entry name" value="Glutathione synthetase ATP-binding domain-like"/>
    <property type="match status" value="1"/>
</dbReference>
<dbReference type="OrthoDB" id="24041at2"/>
<dbReference type="STRING" id="684552.SAMN04489719_2118"/>
<evidence type="ECO:0000259" key="2">
    <source>
        <dbReference type="PROSITE" id="PS50975"/>
    </source>
</evidence>